<keyword evidence="2" id="KW-1185">Reference proteome</keyword>
<dbReference type="EMBL" id="MU117985">
    <property type="protein sequence ID" value="KAF9650384.1"/>
    <property type="molecule type" value="Genomic_DNA"/>
</dbReference>
<comment type="caution">
    <text evidence="1">The sequence shown here is derived from an EMBL/GenBank/DDBJ whole genome shotgun (WGS) entry which is preliminary data.</text>
</comment>
<evidence type="ECO:0000313" key="2">
    <source>
        <dbReference type="Proteomes" id="UP000886501"/>
    </source>
</evidence>
<proteinExistence type="predicted"/>
<reference evidence="1" key="2">
    <citation type="journal article" date="2020" name="Nat. Commun.">
        <title>Large-scale genome sequencing of mycorrhizal fungi provides insights into the early evolution of symbiotic traits.</title>
        <authorList>
            <person name="Miyauchi S."/>
            <person name="Kiss E."/>
            <person name="Kuo A."/>
            <person name="Drula E."/>
            <person name="Kohler A."/>
            <person name="Sanchez-Garcia M."/>
            <person name="Morin E."/>
            <person name="Andreopoulos B."/>
            <person name="Barry K.W."/>
            <person name="Bonito G."/>
            <person name="Buee M."/>
            <person name="Carver A."/>
            <person name="Chen C."/>
            <person name="Cichocki N."/>
            <person name="Clum A."/>
            <person name="Culley D."/>
            <person name="Crous P.W."/>
            <person name="Fauchery L."/>
            <person name="Girlanda M."/>
            <person name="Hayes R.D."/>
            <person name="Keri Z."/>
            <person name="LaButti K."/>
            <person name="Lipzen A."/>
            <person name="Lombard V."/>
            <person name="Magnuson J."/>
            <person name="Maillard F."/>
            <person name="Murat C."/>
            <person name="Nolan M."/>
            <person name="Ohm R.A."/>
            <person name="Pangilinan J."/>
            <person name="Pereira M.F."/>
            <person name="Perotto S."/>
            <person name="Peter M."/>
            <person name="Pfister S."/>
            <person name="Riley R."/>
            <person name="Sitrit Y."/>
            <person name="Stielow J.B."/>
            <person name="Szollosi G."/>
            <person name="Zifcakova L."/>
            <person name="Stursova M."/>
            <person name="Spatafora J.W."/>
            <person name="Tedersoo L."/>
            <person name="Vaario L.M."/>
            <person name="Yamada A."/>
            <person name="Yan M."/>
            <person name="Wang P."/>
            <person name="Xu J."/>
            <person name="Bruns T."/>
            <person name="Baldrian P."/>
            <person name="Vilgalys R."/>
            <person name="Dunand C."/>
            <person name="Henrissat B."/>
            <person name="Grigoriev I.V."/>
            <person name="Hibbett D."/>
            <person name="Nagy L.G."/>
            <person name="Martin F.M."/>
        </authorList>
    </citation>
    <scope>NUCLEOTIDE SEQUENCE</scope>
    <source>
        <strain evidence="1">P2</strain>
    </source>
</reference>
<accession>A0ACB6ZLG0</accession>
<dbReference type="Proteomes" id="UP000886501">
    <property type="component" value="Unassembled WGS sequence"/>
</dbReference>
<sequence length="77" mass="8820">MAHPTFWAQKIFRPFGNTSPISLTAHLPLEEDATILCLTCGDLRHILYTIHCRSASSEYPSFEPVDRDFMMFSRTEA</sequence>
<organism evidence="1 2">
    <name type="scientific">Thelephora ganbajun</name>
    <name type="common">Ganba fungus</name>
    <dbReference type="NCBI Taxonomy" id="370292"/>
    <lineage>
        <taxon>Eukaryota</taxon>
        <taxon>Fungi</taxon>
        <taxon>Dikarya</taxon>
        <taxon>Basidiomycota</taxon>
        <taxon>Agaricomycotina</taxon>
        <taxon>Agaricomycetes</taxon>
        <taxon>Thelephorales</taxon>
        <taxon>Thelephoraceae</taxon>
        <taxon>Thelephora</taxon>
    </lineage>
</organism>
<name>A0ACB6ZLG0_THEGA</name>
<protein>
    <submittedName>
        <fullName evidence="1">Uncharacterized protein</fullName>
    </submittedName>
</protein>
<reference evidence="1" key="1">
    <citation type="submission" date="2019-10" db="EMBL/GenBank/DDBJ databases">
        <authorList>
            <consortium name="DOE Joint Genome Institute"/>
            <person name="Kuo A."/>
            <person name="Miyauchi S."/>
            <person name="Kiss E."/>
            <person name="Drula E."/>
            <person name="Kohler A."/>
            <person name="Sanchez-Garcia M."/>
            <person name="Andreopoulos B."/>
            <person name="Barry K.W."/>
            <person name="Bonito G."/>
            <person name="Buee M."/>
            <person name="Carver A."/>
            <person name="Chen C."/>
            <person name="Cichocki N."/>
            <person name="Clum A."/>
            <person name="Culley D."/>
            <person name="Crous P.W."/>
            <person name="Fauchery L."/>
            <person name="Girlanda M."/>
            <person name="Hayes R."/>
            <person name="Keri Z."/>
            <person name="Labutti K."/>
            <person name="Lipzen A."/>
            <person name="Lombard V."/>
            <person name="Magnuson J."/>
            <person name="Maillard F."/>
            <person name="Morin E."/>
            <person name="Murat C."/>
            <person name="Nolan M."/>
            <person name="Ohm R."/>
            <person name="Pangilinan J."/>
            <person name="Pereira M."/>
            <person name="Perotto S."/>
            <person name="Peter M."/>
            <person name="Riley R."/>
            <person name="Sitrit Y."/>
            <person name="Stielow B."/>
            <person name="Szollosi G."/>
            <person name="Zifcakova L."/>
            <person name="Stursova M."/>
            <person name="Spatafora J.W."/>
            <person name="Tedersoo L."/>
            <person name="Vaario L.-M."/>
            <person name="Yamada A."/>
            <person name="Yan M."/>
            <person name="Wang P."/>
            <person name="Xu J."/>
            <person name="Bruns T."/>
            <person name="Baldrian P."/>
            <person name="Vilgalys R."/>
            <person name="Henrissat B."/>
            <person name="Grigoriev I.V."/>
            <person name="Hibbett D."/>
            <person name="Nagy L.G."/>
            <person name="Martin F.M."/>
        </authorList>
    </citation>
    <scope>NUCLEOTIDE SEQUENCE</scope>
    <source>
        <strain evidence="1">P2</strain>
    </source>
</reference>
<evidence type="ECO:0000313" key="1">
    <source>
        <dbReference type="EMBL" id="KAF9650384.1"/>
    </source>
</evidence>
<gene>
    <name evidence="1" type="ORF">BDM02DRAFT_3112147</name>
</gene>